<sequence length="135" mass="14206">MAAMATSAAATPGSGVSAKLLAQGTTAKPIRVNTHGKTDVVVRQITIQPGGTTGWHYHDGRLVAVVVSGTLTHVDQSCTRRKYTARQSFLEPDGRRHVHVGSNRGRVPVVLMVTYINPEGKPLAVDAPAPACAKS</sequence>
<dbReference type="InterPro" id="IPR014710">
    <property type="entry name" value="RmlC-like_jellyroll"/>
</dbReference>
<proteinExistence type="predicted"/>
<dbReference type="EMBL" id="SMKU01000181">
    <property type="protein sequence ID" value="TDD79206.1"/>
    <property type="molecule type" value="Genomic_DNA"/>
</dbReference>
<keyword evidence="3" id="KW-1185">Reference proteome</keyword>
<name>A0A4R5B4I3_9ACTN</name>
<dbReference type="Pfam" id="PF07883">
    <property type="entry name" value="Cupin_2"/>
    <property type="match status" value="1"/>
</dbReference>
<evidence type="ECO:0000259" key="1">
    <source>
        <dbReference type="Pfam" id="PF07883"/>
    </source>
</evidence>
<dbReference type="OrthoDB" id="129561at2"/>
<evidence type="ECO:0000313" key="3">
    <source>
        <dbReference type="Proteomes" id="UP000294513"/>
    </source>
</evidence>
<gene>
    <name evidence="2" type="ORF">E1298_28290</name>
</gene>
<evidence type="ECO:0000313" key="2">
    <source>
        <dbReference type="EMBL" id="TDD79206.1"/>
    </source>
</evidence>
<reference evidence="2 3" key="1">
    <citation type="submission" date="2019-03" db="EMBL/GenBank/DDBJ databases">
        <title>Draft genome sequences of novel Actinobacteria.</title>
        <authorList>
            <person name="Sahin N."/>
            <person name="Ay H."/>
            <person name="Saygin H."/>
        </authorList>
    </citation>
    <scope>NUCLEOTIDE SEQUENCE [LARGE SCALE GENOMIC DNA]</scope>
    <source>
        <strain evidence="2 3">H3C3</strain>
    </source>
</reference>
<feature type="domain" description="Cupin type-2" evidence="1">
    <location>
        <begin position="45"/>
        <end position="114"/>
    </location>
</feature>
<comment type="caution">
    <text evidence="2">The sequence shown here is derived from an EMBL/GenBank/DDBJ whole genome shotgun (WGS) entry which is preliminary data.</text>
</comment>
<protein>
    <submittedName>
        <fullName evidence="2">Cupin domain-containing protein</fullName>
    </submittedName>
</protein>
<accession>A0A4R5B4I3</accession>
<dbReference type="Proteomes" id="UP000294513">
    <property type="component" value="Unassembled WGS sequence"/>
</dbReference>
<dbReference type="SUPFAM" id="SSF51182">
    <property type="entry name" value="RmlC-like cupins"/>
    <property type="match status" value="1"/>
</dbReference>
<dbReference type="InterPro" id="IPR013096">
    <property type="entry name" value="Cupin_2"/>
</dbReference>
<dbReference type="InterPro" id="IPR011051">
    <property type="entry name" value="RmlC_Cupin_sf"/>
</dbReference>
<dbReference type="AlphaFoldDB" id="A0A4R5B4I3"/>
<dbReference type="Gene3D" id="2.60.120.10">
    <property type="entry name" value="Jelly Rolls"/>
    <property type="match status" value="1"/>
</dbReference>
<organism evidence="2 3">
    <name type="scientific">Actinomadura rubrisoli</name>
    <dbReference type="NCBI Taxonomy" id="2530368"/>
    <lineage>
        <taxon>Bacteria</taxon>
        <taxon>Bacillati</taxon>
        <taxon>Actinomycetota</taxon>
        <taxon>Actinomycetes</taxon>
        <taxon>Streptosporangiales</taxon>
        <taxon>Thermomonosporaceae</taxon>
        <taxon>Actinomadura</taxon>
    </lineage>
</organism>